<evidence type="ECO:0000313" key="2">
    <source>
        <dbReference type="EMBL" id="QQO08919.1"/>
    </source>
</evidence>
<proteinExistence type="predicted"/>
<dbReference type="InterPro" id="IPR023210">
    <property type="entry name" value="NADP_OxRdtase_dom"/>
</dbReference>
<dbReference type="InterPro" id="IPR053135">
    <property type="entry name" value="AKR2_Oxidoreductase"/>
</dbReference>
<feature type="domain" description="NADP-dependent oxidoreductase" evidence="1">
    <location>
        <begin position="16"/>
        <end position="315"/>
    </location>
</feature>
<dbReference type="SUPFAM" id="SSF51430">
    <property type="entry name" value="NAD(P)-linked oxidoreductase"/>
    <property type="match status" value="1"/>
</dbReference>
<keyword evidence="3" id="KW-1185">Reference proteome</keyword>
<name>A0A7T7XM66_9SPIR</name>
<reference evidence="2" key="1">
    <citation type="submission" date="2021-01" db="EMBL/GenBank/DDBJ databases">
        <title>Description of Breznakiella homolactica.</title>
        <authorList>
            <person name="Song Y."/>
            <person name="Brune A."/>
        </authorList>
    </citation>
    <scope>NUCLEOTIDE SEQUENCE</scope>
    <source>
        <strain evidence="2">RmG30</strain>
    </source>
</reference>
<dbReference type="CDD" id="cd19086">
    <property type="entry name" value="AKR_AKR11C1"/>
    <property type="match status" value="1"/>
</dbReference>
<protein>
    <submittedName>
        <fullName evidence="2">Aldo/keto reductase</fullName>
    </submittedName>
</protein>
<gene>
    <name evidence="2" type="ORF">JFL75_18615</name>
</gene>
<dbReference type="RefSeq" id="WP_215626225.1">
    <property type="nucleotide sequence ID" value="NZ_CP067089.2"/>
</dbReference>
<dbReference type="Pfam" id="PF00248">
    <property type="entry name" value="Aldo_ket_red"/>
    <property type="match status" value="1"/>
</dbReference>
<dbReference type="InterPro" id="IPR036812">
    <property type="entry name" value="NAD(P)_OxRdtase_dom_sf"/>
</dbReference>
<dbReference type="KEGG" id="bhc:JFL75_18615"/>
<dbReference type="EMBL" id="CP067089">
    <property type="protein sequence ID" value="QQO08919.1"/>
    <property type="molecule type" value="Genomic_DNA"/>
</dbReference>
<dbReference type="PANTHER" id="PTHR43312:SF1">
    <property type="entry name" value="NADP-DEPENDENT OXIDOREDUCTASE DOMAIN-CONTAINING PROTEIN"/>
    <property type="match status" value="1"/>
</dbReference>
<dbReference type="AlphaFoldDB" id="A0A7T7XM66"/>
<organism evidence="2 3">
    <name type="scientific">Breznakiella homolactica</name>
    <dbReference type="NCBI Taxonomy" id="2798577"/>
    <lineage>
        <taxon>Bacteria</taxon>
        <taxon>Pseudomonadati</taxon>
        <taxon>Spirochaetota</taxon>
        <taxon>Spirochaetia</taxon>
        <taxon>Spirochaetales</taxon>
        <taxon>Breznakiellaceae</taxon>
        <taxon>Breznakiella</taxon>
    </lineage>
</organism>
<dbReference type="Proteomes" id="UP000595917">
    <property type="component" value="Chromosome"/>
</dbReference>
<dbReference type="PANTHER" id="PTHR43312">
    <property type="entry name" value="D-THREO-ALDOSE 1-DEHYDROGENASE"/>
    <property type="match status" value="1"/>
</dbReference>
<evidence type="ECO:0000313" key="3">
    <source>
        <dbReference type="Proteomes" id="UP000595917"/>
    </source>
</evidence>
<dbReference type="Gene3D" id="3.20.20.100">
    <property type="entry name" value="NADP-dependent oxidoreductase domain"/>
    <property type="match status" value="1"/>
</dbReference>
<sequence>MLNKRILGKSGASVSEIGLGTWQLGTKWGETFNPAEAEKILKTASENGINFIDTADIYNAGESEKSIGRFMKDTGADFFVVTKCGRGLNPHTAEMYTPEAVERFADESLKRLQAEKLDMLLLHCPPSSVYRKDEIFTRLDAMQRSGKLFSYGVSVEKVSEAMDAMQYPISAVEIIFNMFRLKPAEELFSKTKAGNIGIIARVPLASGLLTGKYTKETTFGKNDHRTFNRHGESFDKGETFSGVDFDTGLQAAEELKSLFGTDDLIPYALKWILMFDAVTSVIPGASNNRQVLSNAAAASIPELTAAQMDGVKNIYDKYIRSQVHQNW</sequence>
<evidence type="ECO:0000259" key="1">
    <source>
        <dbReference type="Pfam" id="PF00248"/>
    </source>
</evidence>
<accession>A0A7T7XM66</accession>